<evidence type="ECO:0000313" key="2">
    <source>
        <dbReference type="EMBL" id="KYN11255.1"/>
    </source>
</evidence>
<feature type="region of interest" description="Disordered" evidence="1">
    <location>
        <begin position="138"/>
        <end position="157"/>
    </location>
</feature>
<name>A0A151IUY4_9HYME</name>
<sequence length="157" mass="18799">MLGRPSPELTSNLRLTPSLHVHPLLHPSPPLFLSMWLDLVENFRCQREERIHRFRIQEEVNRWLFNIEYVIAFNSWLVYEDYEESIIVITNVDLNLAKDNITLMFHEGWQHKVQPMFFYIPSLSSRSYVFLTADEAEDEEAETNREQDRESTKLFLK</sequence>
<gene>
    <name evidence="2" type="ORF">ALC57_16612</name>
</gene>
<keyword evidence="3" id="KW-1185">Reference proteome</keyword>
<dbReference type="EMBL" id="KQ980945">
    <property type="protein sequence ID" value="KYN11255.1"/>
    <property type="molecule type" value="Genomic_DNA"/>
</dbReference>
<dbReference type="Proteomes" id="UP000078492">
    <property type="component" value="Unassembled WGS sequence"/>
</dbReference>
<evidence type="ECO:0000256" key="1">
    <source>
        <dbReference type="SAM" id="MobiDB-lite"/>
    </source>
</evidence>
<protein>
    <submittedName>
        <fullName evidence="2">Uncharacterized protein</fullName>
    </submittedName>
</protein>
<evidence type="ECO:0000313" key="3">
    <source>
        <dbReference type="Proteomes" id="UP000078492"/>
    </source>
</evidence>
<proteinExistence type="predicted"/>
<dbReference type="AlphaFoldDB" id="A0A151IUY4"/>
<feature type="compositionally biased region" description="Basic and acidic residues" evidence="1">
    <location>
        <begin position="142"/>
        <end position="157"/>
    </location>
</feature>
<accession>A0A151IUY4</accession>
<reference evidence="2 3" key="1">
    <citation type="submission" date="2015-09" db="EMBL/GenBank/DDBJ databases">
        <title>Trachymyrmex cornetzi WGS genome.</title>
        <authorList>
            <person name="Nygaard S."/>
            <person name="Hu H."/>
            <person name="Boomsma J."/>
            <person name="Zhang G."/>
        </authorList>
    </citation>
    <scope>NUCLEOTIDE SEQUENCE [LARGE SCALE GENOMIC DNA]</scope>
    <source>
        <strain evidence="2">Tcor2-1</strain>
        <tissue evidence="2">Whole body</tissue>
    </source>
</reference>
<organism evidence="2 3">
    <name type="scientific">Trachymyrmex cornetzi</name>
    <dbReference type="NCBI Taxonomy" id="471704"/>
    <lineage>
        <taxon>Eukaryota</taxon>
        <taxon>Metazoa</taxon>
        <taxon>Ecdysozoa</taxon>
        <taxon>Arthropoda</taxon>
        <taxon>Hexapoda</taxon>
        <taxon>Insecta</taxon>
        <taxon>Pterygota</taxon>
        <taxon>Neoptera</taxon>
        <taxon>Endopterygota</taxon>
        <taxon>Hymenoptera</taxon>
        <taxon>Apocrita</taxon>
        <taxon>Aculeata</taxon>
        <taxon>Formicoidea</taxon>
        <taxon>Formicidae</taxon>
        <taxon>Myrmicinae</taxon>
        <taxon>Trachymyrmex</taxon>
    </lineage>
</organism>